<evidence type="ECO:0000313" key="1">
    <source>
        <dbReference type="EMBL" id="MDH0686908.1"/>
    </source>
</evidence>
<name>A0ABD4XW52_STUST</name>
<dbReference type="EMBL" id="JAOCDG010000003">
    <property type="protein sequence ID" value="MDH0686908.1"/>
    <property type="molecule type" value="Genomic_DNA"/>
</dbReference>
<comment type="caution">
    <text evidence="1">The sequence shown here is derived from an EMBL/GenBank/DDBJ whole genome shotgun (WGS) entry which is preliminary data.</text>
</comment>
<protein>
    <submittedName>
        <fullName evidence="1">Uncharacterized protein</fullName>
    </submittedName>
</protein>
<evidence type="ECO:0000313" key="2">
    <source>
        <dbReference type="Proteomes" id="UP001161139"/>
    </source>
</evidence>
<accession>A0ABD4XW52</accession>
<sequence>MSIRKTFADFHNASTLIDAMRWARGAGHEIAEGIPYWSELAGPMGVNVTLMAEPGTPEEVIEAAAREVVQNRDVVNLAVMDYSEEPHAHSLVFHFDGGRECLVEANTAGVCWLVGGGHWMNFGDRPRLLQTDWEGVAIECPPGAVARATFESGEVALVGVEGVVKAEERLFSLVVEVDGRQLRSAPVTFEHLLEMARAPQPVAGYHLDMAPGASM</sequence>
<organism evidence="1 2">
    <name type="scientific">Stutzerimonas stutzeri</name>
    <name type="common">Pseudomonas stutzeri</name>
    <dbReference type="NCBI Taxonomy" id="316"/>
    <lineage>
        <taxon>Bacteria</taxon>
        <taxon>Pseudomonadati</taxon>
        <taxon>Pseudomonadota</taxon>
        <taxon>Gammaproteobacteria</taxon>
        <taxon>Pseudomonadales</taxon>
        <taxon>Pseudomonadaceae</taxon>
        <taxon>Stutzerimonas</taxon>
    </lineage>
</organism>
<dbReference type="AlphaFoldDB" id="A0ABD4XW52"/>
<dbReference type="Proteomes" id="UP001161139">
    <property type="component" value="Unassembled WGS sequence"/>
</dbReference>
<proteinExistence type="predicted"/>
<gene>
    <name evidence="1" type="ORF">N5D09_02260</name>
</gene>
<reference evidence="1" key="1">
    <citation type="submission" date="2022-09" db="EMBL/GenBank/DDBJ databases">
        <title>Intensive care unit water sources are persistently colonized with multi-drug resistant bacteria and are the site of extensive horizontal gene transfer of antibiotic resistance genes.</title>
        <authorList>
            <person name="Diorio-Toth L."/>
        </authorList>
    </citation>
    <scope>NUCLEOTIDE SEQUENCE</scope>
    <source>
        <strain evidence="1">GD03864</strain>
    </source>
</reference>
<dbReference type="RefSeq" id="WP_034023965.1">
    <property type="nucleotide sequence ID" value="NZ_JAOCDG010000003.1"/>
</dbReference>